<dbReference type="GO" id="GO:0016757">
    <property type="term" value="F:glycosyltransferase activity"/>
    <property type="evidence" value="ECO:0007669"/>
    <property type="project" value="UniProtKB-KW"/>
</dbReference>
<keyword evidence="1" id="KW-0808">Transferase</keyword>
<sequence length="486" mass="54641">MIRRRRRSAGAVMSLAVLAAICLPAALFHLKRSDTDDASRNHRHLSILAQRKDDQHIPNDEVILSLLKAFDENGAPIPPTQISPYTLDDVISILPTFEAVFGVVIYDPSTDKFILHYSNNMRWKGGCHKLVGSFQTLAHSLRTMFPERFATGSGQPELALAIASGDYPEVNLGSASSFATIRRNRNCFIEGTSACVPSDLAPVLQFGSAFKSPKIFPSMIAMPMPQNNHVACFETYAAHQEICRMHLPRDKYSPRGLVFEETVGVGWDDLIPSVVWRGTDFSYLHRFYPRLRQPDFEMDVGSKLEMLRSKLSQPPATHLTTIMSHDNVKVAATLAMREVYDQLIPRWRSVIWTAEAEREAEEKQKALPKDSKEVVVPWANMKFASAMHAGFKTPPSKIPYYQEFEEHGIPAGGEGMSLETLARYKYHIDIGGGGGTTWSGTLEKLGLPGLLFHHETPMKDYLHDKMVKWVHYVPVKEDLSDLKEKF</sequence>
<accession>A0AAD8YDI5</accession>
<dbReference type="EC" id="2.4.2.-" evidence="1"/>
<gene>
    <name evidence="1" type="ORF">QTG54_006136</name>
</gene>
<keyword evidence="2" id="KW-1185">Reference proteome</keyword>
<dbReference type="EMBL" id="JATAAI010000009">
    <property type="protein sequence ID" value="KAK1743515.1"/>
    <property type="molecule type" value="Genomic_DNA"/>
</dbReference>
<dbReference type="Proteomes" id="UP001224775">
    <property type="component" value="Unassembled WGS sequence"/>
</dbReference>
<dbReference type="PANTHER" id="PTHR12203">
    <property type="entry name" value="KDEL LYS-ASP-GLU-LEU CONTAINING - RELATED"/>
    <property type="match status" value="1"/>
</dbReference>
<reference evidence="1" key="1">
    <citation type="submission" date="2023-06" db="EMBL/GenBank/DDBJ databases">
        <title>Survivors Of The Sea: Transcriptome response of Skeletonema marinoi to long-term dormancy.</title>
        <authorList>
            <person name="Pinder M.I.M."/>
            <person name="Kourtchenko O."/>
            <person name="Robertson E.K."/>
            <person name="Larsson T."/>
            <person name="Maumus F."/>
            <person name="Osuna-Cruz C.M."/>
            <person name="Vancaester E."/>
            <person name="Stenow R."/>
            <person name="Vandepoele K."/>
            <person name="Ploug H."/>
            <person name="Bruchert V."/>
            <person name="Godhe A."/>
            <person name="Topel M."/>
        </authorList>
    </citation>
    <scope>NUCLEOTIDE SEQUENCE</scope>
    <source>
        <strain evidence="1">R05AC</strain>
    </source>
</reference>
<name>A0AAD8YDI5_9STRA</name>
<evidence type="ECO:0000313" key="2">
    <source>
        <dbReference type="Proteomes" id="UP001224775"/>
    </source>
</evidence>
<dbReference type="AlphaFoldDB" id="A0AAD8YDI5"/>
<organism evidence="1 2">
    <name type="scientific">Skeletonema marinoi</name>
    <dbReference type="NCBI Taxonomy" id="267567"/>
    <lineage>
        <taxon>Eukaryota</taxon>
        <taxon>Sar</taxon>
        <taxon>Stramenopiles</taxon>
        <taxon>Ochrophyta</taxon>
        <taxon>Bacillariophyta</taxon>
        <taxon>Coscinodiscophyceae</taxon>
        <taxon>Thalassiosirophycidae</taxon>
        <taxon>Thalassiosirales</taxon>
        <taxon>Skeletonemataceae</taxon>
        <taxon>Skeletonema</taxon>
        <taxon>Skeletonema marinoi-dohrnii complex</taxon>
    </lineage>
</organism>
<dbReference type="InterPro" id="IPR051091">
    <property type="entry name" value="O-Glucosyltr/Glycosyltrsf_90"/>
</dbReference>
<comment type="caution">
    <text evidence="1">The sequence shown here is derived from an EMBL/GenBank/DDBJ whole genome shotgun (WGS) entry which is preliminary data.</text>
</comment>
<evidence type="ECO:0000313" key="1">
    <source>
        <dbReference type="EMBL" id="KAK1743515.1"/>
    </source>
</evidence>
<protein>
    <submittedName>
        <fullName evidence="1">Glycosyltransferase (Family 90)</fullName>
        <ecNumber evidence="1">2.4.2.-</ecNumber>
    </submittedName>
</protein>
<feature type="non-terminal residue" evidence="1">
    <location>
        <position position="486"/>
    </location>
</feature>
<keyword evidence="1" id="KW-0328">Glycosyltransferase</keyword>
<dbReference type="PANTHER" id="PTHR12203:SF35">
    <property type="entry name" value="PROTEIN O-GLUCOSYLTRANSFERASE 1"/>
    <property type="match status" value="1"/>
</dbReference>
<proteinExistence type="predicted"/>